<dbReference type="EMBL" id="KZ772683">
    <property type="protein sequence ID" value="PTQ46293.1"/>
    <property type="molecule type" value="Genomic_DNA"/>
</dbReference>
<accession>A0A2R6XJK1</accession>
<feature type="compositionally biased region" description="Basic and acidic residues" evidence="1">
    <location>
        <begin position="121"/>
        <end position="136"/>
    </location>
</feature>
<name>A0A2R6XJK1_MARPO</name>
<reference evidence="3" key="1">
    <citation type="journal article" date="2017" name="Cell">
        <title>Insights into land plant evolution garnered from the Marchantia polymorpha genome.</title>
        <authorList>
            <person name="Bowman J.L."/>
            <person name="Kohchi T."/>
            <person name="Yamato K.T."/>
            <person name="Jenkins J."/>
            <person name="Shu S."/>
            <person name="Ishizaki K."/>
            <person name="Yamaoka S."/>
            <person name="Nishihama R."/>
            <person name="Nakamura Y."/>
            <person name="Berger F."/>
            <person name="Adam C."/>
            <person name="Aki S.S."/>
            <person name="Althoff F."/>
            <person name="Araki T."/>
            <person name="Arteaga-Vazquez M.A."/>
            <person name="Balasubrmanian S."/>
            <person name="Barry K."/>
            <person name="Bauer D."/>
            <person name="Boehm C.R."/>
            <person name="Briginshaw L."/>
            <person name="Caballero-Perez J."/>
            <person name="Catarino B."/>
            <person name="Chen F."/>
            <person name="Chiyoda S."/>
            <person name="Chovatia M."/>
            <person name="Davies K.M."/>
            <person name="Delmans M."/>
            <person name="Demura T."/>
            <person name="Dierschke T."/>
            <person name="Dolan L."/>
            <person name="Dorantes-Acosta A.E."/>
            <person name="Eklund D.M."/>
            <person name="Florent S.N."/>
            <person name="Flores-Sandoval E."/>
            <person name="Fujiyama A."/>
            <person name="Fukuzawa H."/>
            <person name="Galik B."/>
            <person name="Grimanelli D."/>
            <person name="Grimwood J."/>
            <person name="Grossniklaus U."/>
            <person name="Hamada T."/>
            <person name="Haseloff J."/>
            <person name="Hetherington A.J."/>
            <person name="Higo A."/>
            <person name="Hirakawa Y."/>
            <person name="Hundley H.N."/>
            <person name="Ikeda Y."/>
            <person name="Inoue K."/>
            <person name="Inoue S.I."/>
            <person name="Ishida S."/>
            <person name="Jia Q."/>
            <person name="Kakita M."/>
            <person name="Kanazawa T."/>
            <person name="Kawai Y."/>
            <person name="Kawashima T."/>
            <person name="Kennedy M."/>
            <person name="Kinose K."/>
            <person name="Kinoshita T."/>
            <person name="Kohara Y."/>
            <person name="Koide E."/>
            <person name="Komatsu K."/>
            <person name="Kopischke S."/>
            <person name="Kubo M."/>
            <person name="Kyozuka J."/>
            <person name="Lagercrantz U."/>
            <person name="Lin S.S."/>
            <person name="Lindquist E."/>
            <person name="Lipzen A.M."/>
            <person name="Lu C.W."/>
            <person name="De Luna E."/>
            <person name="Martienssen R.A."/>
            <person name="Minamino N."/>
            <person name="Mizutani M."/>
            <person name="Mizutani M."/>
            <person name="Mochizuki N."/>
            <person name="Monte I."/>
            <person name="Mosher R."/>
            <person name="Nagasaki H."/>
            <person name="Nakagami H."/>
            <person name="Naramoto S."/>
            <person name="Nishitani K."/>
            <person name="Ohtani M."/>
            <person name="Okamoto T."/>
            <person name="Okumura M."/>
            <person name="Phillips J."/>
            <person name="Pollak B."/>
            <person name="Reinders A."/>
            <person name="Rovekamp M."/>
            <person name="Sano R."/>
            <person name="Sawa S."/>
            <person name="Schmid M.W."/>
            <person name="Shirakawa M."/>
            <person name="Solano R."/>
            <person name="Spunde A."/>
            <person name="Suetsugu N."/>
            <person name="Sugano S."/>
            <person name="Sugiyama A."/>
            <person name="Sun R."/>
            <person name="Suzuki Y."/>
            <person name="Takenaka M."/>
            <person name="Takezawa D."/>
            <person name="Tomogane H."/>
            <person name="Tsuzuki M."/>
            <person name="Ueda T."/>
            <person name="Umeda M."/>
            <person name="Ward J.M."/>
            <person name="Watanabe Y."/>
            <person name="Yazaki K."/>
            <person name="Yokoyama R."/>
            <person name="Yoshitake Y."/>
            <person name="Yotsui I."/>
            <person name="Zachgo S."/>
            <person name="Schmutz J."/>
        </authorList>
    </citation>
    <scope>NUCLEOTIDE SEQUENCE [LARGE SCALE GENOMIC DNA]</scope>
    <source>
        <strain evidence="3">Tak-1</strain>
    </source>
</reference>
<keyword evidence="3" id="KW-1185">Reference proteome</keyword>
<feature type="compositionally biased region" description="Low complexity" evidence="1">
    <location>
        <begin position="50"/>
        <end position="59"/>
    </location>
</feature>
<feature type="region of interest" description="Disordered" evidence="1">
    <location>
        <begin position="1"/>
        <end position="60"/>
    </location>
</feature>
<sequence length="136" mass="15279">MEEVPTMKEVSTMEEVSTMKEVSTMEEVSTMKEANVEENVQTCPEQEVDTSSSTSCKKSTMNEANVEGDTTAEAAYVQSIQFLFFGCICKIYSSQKTNSSKNGTLKCRRRVPSKKSTMNEARSKQDEEQEVDNERS</sequence>
<feature type="region of interest" description="Disordered" evidence="1">
    <location>
        <begin position="96"/>
        <end position="136"/>
    </location>
</feature>
<evidence type="ECO:0000313" key="3">
    <source>
        <dbReference type="Proteomes" id="UP000244005"/>
    </source>
</evidence>
<proteinExistence type="predicted"/>
<protein>
    <submittedName>
        <fullName evidence="2">Uncharacterized protein</fullName>
    </submittedName>
</protein>
<dbReference type="Proteomes" id="UP000244005">
    <property type="component" value="Unassembled WGS sequence"/>
</dbReference>
<evidence type="ECO:0000256" key="1">
    <source>
        <dbReference type="SAM" id="MobiDB-lite"/>
    </source>
</evidence>
<dbReference type="AlphaFoldDB" id="A0A2R6XJK1"/>
<evidence type="ECO:0000313" key="2">
    <source>
        <dbReference type="EMBL" id="PTQ46293.1"/>
    </source>
</evidence>
<gene>
    <name evidence="2" type="ORF">MARPO_0011s0001</name>
</gene>
<organism evidence="2 3">
    <name type="scientific">Marchantia polymorpha</name>
    <name type="common">Common liverwort</name>
    <name type="synonym">Marchantia aquatica</name>
    <dbReference type="NCBI Taxonomy" id="3197"/>
    <lineage>
        <taxon>Eukaryota</taxon>
        <taxon>Viridiplantae</taxon>
        <taxon>Streptophyta</taxon>
        <taxon>Embryophyta</taxon>
        <taxon>Marchantiophyta</taxon>
        <taxon>Marchantiopsida</taxon>
        <taxon>Marchantiidae</taxon>
        <taxon>Marchantiales</taxon>
        <taxon>Marchantiaceae</taxon>
        <taxon>Marchantia</taxon>
    </lineage>
</organism>